<dbReference type="SUPFAM" id="SSF55811">
    <property type="entry name" value="Nudix"/>
    <property type="match status" value="1"/>
</dbReference>
<dbReference type="Proteomes" id="UP000184442">
    <property type="component" value="Unassembled WGS sequence"/>
</dbReference>
<protein>
    <submittedName>
        <fullName evidence="4">8-oxo-dGTP diphosphatase</fullName>
    </submittedName>
</protein>
<dbReference type="OrthoDB" id="9131041at2"/>
<keyword evidence="5" id="KW-1185">Reference proteome</keyword>
<dbReference type="EMBL" id="FQZS01000005">
    <property type="protein sequence ID" value="SHI61396.1"/>
    <property type="molecule type" value="Genomic_DNA"/>
</dbReference>
<proteinExistence type="inferred from homology"/>
<feature type="domain" description="Nudix hydrolase" evidence="3">
    <location>
        <begin position="1"/>
        <end position="144"/>
    </location>
</feature>
<sequence>MNLEVKFYDEIEDENLKFAVIMARYDSKWIFCKHKERDTYEIPGGHRETGESIFDTAKRELQEETGAIDFEFEPVSVYSVTGKSRVNSKGDETFGMLFYAEVHSFKDRLEDEIEKIELFSNMPNNLTYPEIQPFLYNKVIETKINDNGLKSFDSEKIE</sequence>
<dbReference type="GO" id="GO:0016787">
    <property type="term" value="F:hydrolase activity"/>
    <property type="evidence" value="ECO:0007669"/>
    <property type="project" value="UniProtKB-KW"/>
</dbReference>
<dbReference type="Pfam" id="PF00293">
    <property type="entry name" value="NUDIX"/>
    <property type="match status" value="1"/>
</dbReference>
<evidence type="ECO:0000256" key="1">
    <source>
        <dbReference type="ARBA" id="ARBA00005582"/>
    </source>
</evidence>
<evidence type="ECO:0000259" key="3">
    <source>
        <dbReference type="PROSITE" id="PS51462"/>
    </source>
</evidence>
<keyword evidence="2" id="KW-0378">Hydrolase</keyword>
<evidence type="ECO:0000313" key="5">
    <source>
        <dbReference type="Proteomes" id="UP000184442"/>
    </source>
</evidence>
<accession>A0A1M6CK67</accession>
<dbReference type="PANTHER" id="PTHR43736">
    <property type="entry name" value="ADP-RIBOSE PYROPHOSPHATASE"/>
    <property type="match status" value="1"/>
</dbReference>
<dbReference type="RefSeq" id="WP_073024825.1">
    <property type="nucleotide sequence ID" value="NZ_FQZS01000005.1"/>
</dbReference>
<dbReference type="InterPro" id="IPR020084">
    <property type="entry name" value="NUDIX_hydrolase_CS"/>
</dbReference>
<evidence type="ECO:0000313" key="4">
    <source>
        <dbReference type="EMBL" id="SHI61396.1"/>
    </source>
</evidence>
<dbReference type="STRING" id="1122184.SAMN02745176_00820"/>
<dbReference type="AlphaFoldDB" id="A0A1M6CK67"/>
<evidence type="ECO:0000256" key="2">
    <source>
        <dbReference type="ARBA" id="ARBA00022801"/>
    </source>
</evidence>
<comment type="similarity">
    <text evidence="1">Belongs to the Nudix hydrolase family.</text>
</comment>
<dbReference type="InterPro" id="IPR014078">
    <property type="entry name" value="Nudix_YtkD"/>
</dbReference>
<name>A0A1M6CK67_9FIRM</name>
<dbReference type="InterPro" id="IPR000086">
    <property type="entry name" value="NUDIX_hydrolase_dom"/>
</dbReference>
<reference evidence="4 5" key="1">
    <citation type="submission" date="2016-11" db="EMBL/GenBank/DDBJ databases">
        <authorList>
            <person name="Jaros S."/>
            <person name="Januszkiewicz K."/>
            <person name="Wedrychowicz H."/>
        </authorList>
    </citation>
    <scope>NUCLEOTIDE SEQUENCE [LARGE SCALE GENOMIC DNA]</scope>
    <source>
        <strain evidence="4 5">DSM 19022</strain>
    </source>
</reference>
<dbReference type="InterPro" id="IPR015797">
    <property type="entry name" value="NUDIX_hydrolase-like_dom_sf"/>
</dbReference>
<gene>
    <name evidence="4" type="ORF">SAMN02745176_00820</name>
</gene>
<dbReference type="PANTHER" id="PTHR43736:SF1">
    <property type="entry name" value="DIHYDRONEOPTERIN TRIPHOSPHATE DIPHOSPHATASE"/>
    <property type="match status" value="1"/>
</dbReference>
<dbReference type="Gene3D" id="3.90.79.10">
    <property type="entry name" value="Nucleoside Triphosphate Pyrophosphohydrolase"/>
    <property type="match status" value="1"/>
</dbReference>
<dbReference type="PROSITE" id="PS00893">
    <property type="entry name" value="NUDIX_BOX"/>
    <property type="match status" value="1"/>
</dbReference>
<dbReference type="PROSITE" id="PS51462">
    <property type="entry name" value="NUDIX"/>
    <property type="match status" value="1"/>
</dbReference>
<organism evidence="4 5">
    <name type="scientific">Lutispora thermophila DSM 19022</name>
    <dbReference type="NCBI Taxonomy" id="1122184"/>
    <lineage>
        <taxon>Bacteria</taxon>
        <taxon>Bacillati</taxon>
        <taxon>Bacillota</taxon>
        <taxon>Clostridia</taxon>
        <taxon>Lutisporales</taxon>
        <taxon>Lutisporaceae</taxon>
        <taxon>Lutispora</taxon>
    </lineage>
</organism>
<dbReference type="CDD" id="cd04665">
    <property type="entry name" value="NUDIX_RppH"/>
    <property type="match status" value="1"/>
</dbReference>